<comment type="caution">
    <text evidence="1">The sequence shown here is derived from an EMBL/GenBank/DDBJ whole genome shotgun (WGS) entry which is preliminary data.</text>
</comment>
<organism evidence="1 2">
    <name type="scientific">Brevundimonas nasdae</name>
    <dbReference type="NCBI Taxonomy" id="172043"/>
    <lineage>
        <taxon>Bacteria</taxon>
        <taxon>Pseudomonadati</taxon>
        <taxon>Pseudomonadota</taxon>
        <taxon>Alphaproteobacteria</taxon>
        <taxon>Caulobacterales</taxon>
        <taxon>Caulobacteraceae</taxon>
        <taxon>Brevundimonas</taxon>
    </lineage>
</organism>
<proteinExistence type="predicted"/>
<sequence length="72" mass="8429">MSRPVPPFTTNYHIDLQVDLDDAVDDRRRMVAEWWCCDHSEGAWFRSVNKLTGVVRFSFDSHQDAVAFWLAN</sequence>
<evidence type="ECO:0000313" key="1">
    <source>
        <dbReference type="EMBL" id="KIC55181.1"/>
    </source>
</evidence>
<dbReference type="STRING" id="172043.RM53_15420"/>
<dbReference type="Proteomes" id="UP000031166">
    <property type="component" value="Unassembled WGS sequence"/>
</dbReference>
<name>A0A0B4CL89_9CAUL</name>
<reference evidence="1 2" key="1">
    <citation type="submission" date="2014-12" db="EMBL/GenBank/DDBJ databases">
        <title>Genome sequencing of Brevundimonas nasdae TPW30.</title>
        <authorList>
            <person name="Tan P.W."/>
            <person name="Chan K.-G."/>
        </authorList>
    </citation>
    <scope>NUCLEOTIDE SEQUENCE [LARGE SCALE GENOMIC DNA]</scope>
    <source>
        <strain evidence="1 2">TPW30</strain>
    </source>
</reference>
<dbReference type="EMBL" id="JWSY01000033">
    <property type="protein sequence ID" value="KIC55181.1"/>
    <property type="molecule type" value="Genomic_DNA"/>
</dbReference>
<evidence type="ECO:0000313" key="2">
    <source>
        <dbReference type="Proteomes" id="UP000031166"/>
    </source>
</evidence>
<dbReference type="RefSeq" id="WP_039248314.1">
    <property type="nucleotide sequence ID" value="NZ_JWSY01000033.1"/>
</dbReference>
<protein>
    <submittedName>
        <fullName evidence="1">Uncharacterized protein</fullName>
    </submittedName>
</protein>
<accession>A0A0B4CL89</accession>
<dbReference type="AlphaFoldDB" id="A0A0B4CL89"/>
<gene>
    <name evidence="1" type="ORF">RM53_15420</name>
</gene>